<protein>
    <submittedName>
        <fullName evidence="5">TPM domain-containing protein</fullName>
    </submittedName>
</protein>
<keyword evidence="2" id="KW-1133">Transmembrane helix</keyword>
<evidence type="ECO:0000313" key="5">
    <source>
        <dbReference type="EMBL" id="MCG4528218.1"/>
    </source>
</evidence>
<accession>A0ABS9MBS3</accession>
<gene>
    <name evidence="5" type="ORF">L0P79_14270</name>
</gene>
<reference evidence="5 6" key="1">
    <citation type="submission" date="2022-01" db="EMBL/GenBank/DDBJ databases">
        <title>Collection of gut derived symbiotic bacterial strains cultured from healthy donors.</title>
        <authorList>
            <person name="Lin H."/>
            <person name="Kohout C."/>
            <person name="Waligurski E."/>
            <person name="Pamer E.G."/>
        </authorList>
    </citation>
    <scope>NUCLEOTIDE SEQUENCE [LARGE SCALE GENOMIC DNA]</scope>
    <source>
        <strain evidence="5 6">DFI.3.7</strain>
    </source>
</reference>
<evidence type="ECO:0000256" key="2">
    <source>
        <dbReference type="SAM" id="Phobius"/>
    </source>
</evidence>
<feature type="transmembrane region" description="Helical" evidence="2">
    <location>
        <begin position="206"/>
        <end position="226"/>
    </location>
</feature>
<dbReference type="Pfam" id="PF04536">
    <property type="entry name" value="TPM_phosphatase"/>
    <property type="match status" value="1"/>
</dbReference>
<evidence type="ECO:0000256" key="1">
    <source>
        <dbReference type="SAM" id="MobiDB-lite"/>
    </source>
</evidence>
<feature type="chain" id="PRO_5047253442" evidence="3">
    <location>
        <begin position="29"/>
        <end position="349"/>
    </location>
</feature>
<evidence type="ECO:0000256" key="3">
    <source>
        <dbReference type="SAM" id="SignalP"/>
    </source>
</evidence>
<feature type="compositionally biased region" description="Pro residues" evidence="1">
    <location>
        <begin position="264"/>
        <end position="273"/>
    </location>
</feature>
<feature type="signal peptide" evidence="3">
    <location>
        <begin position="1"/>
        <end position="28"/>
    </location>
</feature>
<feature type="region of interest" description="Disordered" evidence="1">
    <location>
        <begin position="260"/>
        <end position="349"/>
    </location>
</feature>
<evidence type="ECO:0000313" key="6">
    <source>
        <dbReference type="Proteomes" id="UP001200313"/>
    </source>
</evidence>
<comment type="caution">
    <text evidence="5">The sequence shown here is derived from an EMBL/GenBank/DDBJ whole genome shotgun (WGS) entry which is preliminary data.</text>
</comment>
<keyword evidence="3" id="KW-0732">Signal</keyword>
<dbReference type="Proteomes" id="UP001200313">
    <property type="component" value="Unassembled WGS sequence"/>
</dbReference>
<name>A0ABS9MBS3_9FIRM</name>
<feature type="domain" description="TPM" evidence="4">
    <location>
        <begin position="38"/>
        <end position="160"/>
    </location>
</feature>
<dbReference type="InterPro" id="IPR007621">
    <property type="entry name" value="TPM_dom"/>
</dbReference>
<keyword evidence="6" id="KW-1185">Reference proteome</keyword>
<sequence length="349" mass="36239">MKNHRNILPRLAAALLCGLLLLSPAALAVVEPTSVFYVADYADVLSSDTEDYIVQQNEALWEATGAQLVVVTVDFLDGMYSDEYAAEVFHSWGIGDADANNGFLLLLSPGEGKGWAMVGRGLEDSLTASKLDGWLNDYFWDDFDAGNYDAAVIALFDQVHAWYETYYAAVLSGGAPSGGTAAAPNGGQSSVPGPGYDAPYSRGGGFFGLGSVFFLLVVILFIAMILDSMRYSRYRRRYLLPGMPPPPYVYRPLFWGRPHRHRPPPPPRPPRGPGGPGMGGGSFFGGGGGSSRGGGAGRGGSFGGRSGGSFGGRSGGSFGGGGFRGGGFGGGGGFRGGGGMSRGGGAGRR</sequence>
<dbReference type="RefSeq" id="WP_238074674.1">
    <property type="nucleotide sequence ID" value="NZ_JAKNJB010000029.1"/>
</dbReference>
<proteinExistence type="predicted"/>
<organism evidence="5 6">
    <name type="scientific">Intestinimonas massiliensis</name>
    <name type="common">ex Afouda et al. 2020</name>
    <dbReference type="NCBI Taxonomy" id="1673721"/>
    <lineage>
        <taxon>Bacteria</taxon>
        <taxon>Bacillati</taxon>
        <taxon>Bacillota</taxon>
        <taxon>Clostridia</taxon>
        <taxon>Eubacteriales</taxon>
        <taxon>Intestinimonas</taxon>
    </lineage>
</organism>
<evidence type="ECO:0000259" key="4">
    <source>
        <dbReference type="Pfam" id="PF04536"/>
    </source>
</evidence>
<dbReference type="PANTHER" id="PTHR30373">
    <property type="entry name" value="UPF0603 PROTEIN YGCG"/>
    <property type="match status" value="1"/>
</dbReference>
<keyword evidence="2" id="KW-0472">Membrane</keyword>
<dbReference type="EMBL" id="JAKNJB010000029">
    <property type="protein sequence ID" value="MCG4528218.1"/>
    <property type="molecule type" value="Genomic_DNA"/>
</dbReference>
<keyword evidence="2" id="KW-0812">Transmembrane</keyword>
<dbReference type="PANTHER" id="PTHR30373:SF2">
    <property type="entry name" value="UPF0603 PROTEIN YGCG"/>
    <property type="match status" value="1"/>
</dbReference>
<feature type="compositionally biased region" description="Gly residues" evidence="1">
    <location>
        <begin position="274"/>
        <end position="349"/>
    </location>
</feature>
<dbReference type="Gene3D" id="3.10.310.50">
    <property type="match status" value="1"/>
</dbReference>